<protein>
    <submittedName>
        <fullName evidence="2">Uncharacterized protein</fullName>
    </submittedName>
</protein>
<feature type="region of interest" description="Disordered" evidence="1">
    <location>
        <begin position="320"/>
        <end position="361"/>
    </location>
</feature>
<dbReference type="Proteomes" id="UP001249851">
    <property type="component" value="Unassembled WGS sequence"/>
</dbReference>
<evidence type="ECO:0000256" key="1">
    <source>
        <dbReference type="SAM" id="MobiDB-lite"/>
    </source>
</evidence>
<reference evidence="2" key="2">
    <citation type="journal article" date="2023" name="Science">
        <title>Genomic signatures of disease resistance in endangered staghorn corals.</title>
        <authorList>
            <person name="Vollmer S.V."/>
            <person name="Selwyn J.D."/>
            <person name="Despard B.A."/>
            <person name="Roesel C.L."/>
        </authorList>
    </citation>
    <scope>NUCLEOTIDE SEQUENCE</scope>
    <source>
        <strain evidence="2">K2</strain>
    </source>
</reference>
<evidence type="ECO:0000313" key="3">
    <source>
        <dbReference type="Proteomes" id="UP001249851"/>
    </source>
</evidence>
<comment type="caution">
    <text evidence="2">The sequence shown here is derived from an EMBL/GenBank/DDBJ whole genome shotgun (WGS) entry which is preliminary data.</text>
</comment>
<feature type="compositionally biased region" description="Polar residues" evidence="1">
    <location>
        <begin position="341"/>
        <end position="361"/>
    </location>
</feature>
<name>A0AAD9UWR3_ACRCE</name>
<keyword evidence="3" id="KW-1185">Reference proteome</keyword>
<evidence type="ECO:0000313" key="2">
    <source>
        <dbReference type="EMBL" id="KAK2552844.1"/>
    </source>
</evidence>
<dbReference type="AlphaFoldDB" id="A0AAD9UWR3"/>
<reference evidence="2" key="1">
    <citation type="journal article" date="2023" name="G3 (Bethesda)">
        <title>Whole genome assembly and annotation of the endangered Caribbean coral Acropora cervicornis.</title>
        <authorList>
            <person name="Selwyn J.D."/>
            <person name="Vollmer S.V."/>
        </authorList>
    </citation>
    <scope>NUCLEOTIDE SEQUENCE</scope>
    <source>
        <strain evidence="2">K2</strain>
    </source>
</reference>
<dbReference type="EMBL" id="JARQWQ010000083">
    <property type="protein sequence ID" value="KAK2552844.1"/>
    <property type="molecule type" value="Genomic_DNA"/>
</dbReference>
<feature type="compositionally biased region" description="Basic and acidic residues" evidence="1">
    <location>
        <begin position="325"/>
        <end position="335"/>
    </location>
</feature>
<proteinExistence type="predicted"/>
<organism evidence="2 3">
    <name type="scientific">Acropora cervicornis</name>
    <name type="common">Staghorn coral</name>
    <dbReference type="NCBI Taxonomy" id="6130"/>
    <lineage>
        <taxon>Eukaryota</taxon>
        <taxon>Metazoa</taxon>
        <taxon>Cnidaria</taxon>
        <taxon>Anthozoa</taxon>
        <taxon>Hexacorallia</taxon>
        <taxon>Scleractinia</taxon>
        <taxon>Astrocoeniina</taxon>
        <taxon>Acroporidae</taxon>
        <taxon>Acropora</taxon>
    </lineage>
</organism>
<sequence>MMGGNGEEAAAAVQEIQVAGPAVQAIRVVTETRNLRTQPFAIQTKQTPWEKLGKNGSKISEAVDKKDAMIIYGGNEIVRMEKNLPDPDMGDVYTKLRTKLNDHFTPKKNKHHARYLFLKMRPHVGEAISVYAARLREKAKEILEHIIQTIDNKKLIERANSKTWDLTRFLTEASQTEDIARQIQDMRTEQVDHAGRVQSVPAISGSQYQMKPWKCGFCGLLGAHVKGKDCPAFGKKCNKCHKWNHFAVVCKCQSNRFRKQKPGKVKWICYYCATYHRWPRGRRDASQFKLANVLMYLENADESGQSEDWRKTLLMGVGDLQDQPSYHKDVERENLPELPEQETTAEPVQENLTEQSGNGSS</sequence>
<gene>
    <name evidence="2" type="ORF">P5673_026013</name>
</gene>
<accession>A0AAD9UWR3</accession>